<evidence type="ECO:0000256" key="1">
    <source>
        <dbReference type="SAM" id="MobiDB-lite"/>
    </source>
</evidence>
<dbReference type="InterPro" id="IPR041698">
    <property type="entry name" value="Methyltransf_25"/>
</dbReference>
<dbReference type="GO" id="GO:0008168">
    <property type="term" value="F:methyltransferase activity"/>
    <property type="evidence" value="ECO:0007669"/>
    <property type="project" value="UniProtKB-KW"/>
</dbReference>
<keyword evidence="4" id="KW-1185">Reference proteome</keyword>
<feature type="region of interest" description="Disordered" evidence="1">
    <location>
        <begin position="1"/>
        <end position="22"/>
    </location>
</feature>
<dbReference type="GO" id="GO:0032259">
    <property type="term" value="P:methylation"/>
    <property type="evidence" value="ECO:0007669"/>
    <property type="project" value="UniProtKB-KW"/>
</dbReference>
<feature type="region of interest" description="Disordered" evidence="1">
    <location>
        <begin position="66"/>
        <end position="86"/>
    </location>
</feature>
<dbReference type="SUPFAM" id="SSF53335">
    <property type="entry name" value="S-adenosyl-L-methionine-dependent methyltransferases"/>
    <property type="match status" value="1"/>
</dbReference>
<sequence length="394" mass="45142">MGQTKAFDNEKNKRRQSWIPGSPLFNSLFSSSPPAIKRTVNSSVHRSNSLNENTPQRPTLTLSQQQLYHQTQSPLPQHQRTSPKKPSALANILYKAKQRHHRRSVTLGSFIPTKEVDDPNVHLPVRLLDKDEYEADKSQLKNDFMNLAFTEEFRSTVNFKKLKHGRILDVGCGSGAWCIDMALKYPHLEVIGIDYEDWFPDETSIPANCQLVHGNILNGLRFDYDLHSFDFIHIRLMSLVLTSRQYELATQYCWKLLKPGATLELLEVDHKMCSVGPITKKMNQEVLTVAGQLGFRINVAGKLDSYAPKDDSLNMEQKYQSLPVGMWGGRLGMLFRDDLLDILRRCQTSVGRYYSRPKDDAAFAADVTTSCREMEQYHTYANFHFLTVNKRPIM</sequence>
<dbReference type="EMBL" id="MCGE01000010">
    <property type="protein sequence ID" value="ORZ17032.1"/>
    <property type="molecule type" value="Genomic_DNA"/>
</dbReference>
<dbReference type="Pfam" id="PF13649">
    <property type="entry name" value="Methyltransf_25"/>
    <property type="match status" value="1"/>
</dbReference>
<organism evidence="3 4">
    <name type="scientific">Absidia repens</name>
    <dbReference type="NCBI Taxonomy" id="90262"/>
    <lineage>
        <taxon>Eukaryota</taxon>
        <taxon>Fungi</taxon>
        <taxon>Fungi incertae sedis</taxon>
        <taxon>Mucoromycota</taxon>
        <taxon>Mucoromycotina</taxon>
        <taxon>Mucoromycetes</taxon>
        <taxon>Mucorales</taxon>
        <taxon>Cunninghamellaceae</taxon>
        <taxon>Absidia</taxon>
    </lineage>
</organism>
<accession>A0A1X2II25</accession>
<proteinExistence type="predicted"/>
<dbReference type="OrthoDB" id="2013972at2759"/>
<dbReference type="Gene3D" id="3.40.50.150">
    <property type="entry name" value="Vaccinia Virus protein VP39"/>
    <property type="match status" value="1"/>
</dbReference>
<name>A0A1X2II25_9FUNG</name>
<evidence type="ECO:0000313" key="4">
    <source>
        <dbReference type="Proteomes" id="UP000193560"/>
    </source>
</evidence>
<feature type="domain" description="Methyltransferase" evidence="2">
    <location>
        <begin position="167"/>
        <end position="260"/>
    </location>
</feature>
<dbReference type="AlphaFoldDB" id="A0A1X2II25"/>
<dbReference type="Proteomes" id="UP000193560">
    <property type="component" value="Unassembled WGS sequence"/>
</dbReference>
<dbReference type="InterPro" id="IPR029063">
    <property type="entry name" value="SAM-dependent_MTases_sf"/>
</dbReference>
<evidence type="ECO:0000259" key="2">
    <source>
        <dbReference type="Pfam" id="PF13649"/>
    </source>
</evidence>
<dbReference type="STRING" id="90262.A0A1X2II25"/>
<keyword evidence="3" id="KW-0489">Methyltransferase</keyword>
<dbReference type="PANTHER" id="PTHR43591:SF24">
    <property type="entry name" value="2-METHOXY-6-POLYPRENYL-1,4-BENZOQUINOL METHYLASE, MITOCHONDRIAL"/>
    <property type="match status" value="1"/>
</dbReference>
<dbReference type="PANTHER" id="PTHR43591">
    <property type="entry name" value="METHYLTRANSFERASE"/>
    <property type="match status" value="1"/>
</dbReference>
<protein>
    <submittedName>
        <fullName evidence="3">S-adenosyl-L-methionine-dependent methyltransferase</fullName>
    </submittedName>
</protein>
<gene>
    <name evidence="3" type="ORF">BCR42DRAFT_413795</name>
</gene>
<reference evidence="3 4" key="1">
    <citation type="submission" date="2016-07" db="EMBL/GenBank/DDBJ databases">
        <title>Pervasive Adenine N6-methylation of Active Genes in Fungi.</title>
        <authorList>
            <consortium name="DOE Joint Genome Institute"/>
            <person name="Mondo S.J."/>
            <person name="Dannebaum R.O."/>
            <person name="Kuo R.C."/>
            <person name="Labutti K."/>
            <person name="Haridas S."/>
            <person name="Kuo A."/>
            <person name="Salamov A."/>
            <person name="Ahrendt S.R."/>
            <person name="Lipzen A."/>
            <person name="Sullivan W."/>
            <person name="Andreopoulos W.B."/>
            <person name="Clum A."/>
            <person name="Lindquist E."/>
            <person name="Daum C."/>
            <person name="Ramamoorthy G.K."/>
            <person name="Gryganskyi A."/>
            <person name="Culley D."/>
            <person name="Magnuson J.K."/>
            <person name="James T.Y."/>
            <person name="O'Malley M.A."/>
            <person name="Stajich J.E."/>
            <person name="Spatafora J.W."/>
            <person name="Visel A."/>
            <person name="Grigoriev I.V."/>
        </authorList>
    </citation>
    <scope>NUCLEOTIDE SEQUENCE [LARGE SCALE GENOMIC DNA]</scope>
    <source>
        <strain evidence="3 4">NRRL 1336</strain>
    </source>
</reference>
<dbReference type="CDD" id="cd02440">
    <property type="entry name" value="AdoMet_MTases"/>
    <property type="match status" value="1"/>
</dbReference>
<comment type="caution">
    <text evidence="3">The sequence shown here is derived from an EMBL/GenBank/DDBJ whole genome shotgun (WGS) entry which is preliminary data.</text>
</comment>
<keyword evidence="3" id="KW-0808">Transferase</keyword>
<feature type="compositionally biased region" description="Polar residues" evidence="1">
    <location>
        <begin position="66"/>
        <end position="80"/>
    </location>
</feature>
<evidence type="ECO:0000313" key="3">
    <source>
        <dbReference type="EMBL" id="ORZ17032.1"/>
    </source>
</evidence>